<sequence length="336" mass="37916">MAANSFPIDAAQLVGLFMESVLYGKDNHSQCPAKLTPFLPGVYLVSFFNCIRTLVWFEGRFKSWHDLNYMMLLAAILMFMFATLDVAFHLRHNLEAFIYFRGDPVEEFDQTADWINVIAMVFYVLQTFVGDSILIFRCWVVYDRNWLVVAAPICLWLATTVCGIMTIYTEATINSSSRLLNSSLLKPFITSMLCLTMATNTLTTSLIVYRIWGVQKSLKQGFAIVPNPRLTRLLFTLIESGLLYTFSVIVLFILYIGSNNGQYGVSNAGITFNLMITSADRNRNTSTHSSFHRSHPSIHSFQGGPGMHMPVNIKTTVSRFADPVTPVNSLFDLEKS</sequence>
<keyword evidence="1" id="KW-1133">Transmembrane helix</keyword>
<feature type="transmembrane region" description="Helical" evidence="1">
    <location>
        <begin position="188"/>
        <end position="212"/>
    </location>
</feature>
<dbReference type="InParanoid" id="A0A409Y396"/>
<evidence type="ECO:0000256" key="1">
    <source>
        <dbReference type="SAM" id="Phobius"/>
    </source>
</evidence>
<name>A0A409Y396_9AGAR</name>
<feature type="transmembrane region" description="Helical" evidence="1">
    <location>
        <begin position="69"/>
        <end position="90"/>
    </location>
</feature>
<gene>
    <name evidence="2" type="ORF">CVT26_002806</name>
</gene>
<dbReference type="OrthoDB" id="3357408at2759"/>
<comment type="caution">
    <text evidence="2">The sequence shown here is derived from an EMBL/GenBank/DDBJ whole genome shotgun (WGS) entry which is preliminary data.</text>
</comment>
<feature type="transmembrane region" description="Helical" evidence="1">
    <location>
        <begin position="233"/>
        <end position="257"/>
    </location>
</feature>
<accession>A0A409Y396</accession>
<keyword evidence="1" id="KW-0812">Transmembrane</keyword>
<proteinExistence type="predicted"/>
<dbReference type="Proteomes" id="UP000284706">
    <property type="component" value="Unassembled WGS sequence"/>
</dbReference>
<keyword evidence="1" id="KW-0472">Membrane</keyword>
<evidence type="ECO:0000313" key="2">
    <source>
        <dbReference type="EMBL" id="PPQ97458.1"/>
    </source>
</evidence>
<dbReference type="EMBL" id="NHYE01001247">
    <property type="protein sequence ID" value="PPQ97458.1"/>
    <property type="molecule type" value="Genomic_DNA"/>
</dbReference>
<feature type="transmembrane region" description="Helical" evidence="1">
    <location>
        <begin position="114"/>
        <end position="134"/>
    </location>
</feature>
<feature type="transmembrane region" description="Helical" evidence="1">
    <location>
        <begin position="146"/>
        <end position="168"/>
    </location>
</feature>
<organism evidence="2 3">
    <name type="scientific">Gymnopilus dilepis</name>
    <dbReference type="NCBI Taxonomy" id="231916"/>
    <lineage>
        <taxon>Eukaryota</taxon>
        <taxon>Fungi</taxon>
        <taxon>Dikarya</taxon>
        <taxon>Basidiomycota</taxon>
        <taxon>Agaricomycotina</taxon>
        <taxon>Agaricomycetes</taxon>
        <taxon>Agaricomycetidae</taxon>
        <taxon>Agaricales</taxon>
        <taxon>Agaricineae</taxon>
        <taxon>Hymenogastraceae</taxon>
        <taxon>Gymnopilus</taxon>
    </lineage>
</organism>
<keyword evidence="3" id="KW-1185">Reference proteome</keyword>
<reference evidence="2 3" key="1">
    <citation type="journal article" date="2018" name="Evol. Lett.">
        <title>Horizontal gene cluster transfer increased hallucinogenic mushroom diversity.</title>
        <authorList>
            <person name="Reynolds H.T."/>
            <person name="Vijayakumar V."/>
            <person name="Gluck-Thaler E."/>
            <person name="Korotkin H.B."/>
            <person name="Matheny P.B."/>
            <person name="Slot J.C."/>
        </authorList>
    </citation>
    <scope>NUCLEOTIDE SEQUENCE [LARGE SCALE GENOMIC DNA]</scope>
    <source>
        <strain evidence="2 3">SRW20</strain>
    </source>
</reference>
<evidence type="ECO:0000313" key="3">
    <source>
        <dbReference type="Proteomes" id="UP000284706"/>
    </source>
</evidence>
<dbReference type="AlphaFoldDB" id="A0A409Y396"/>
<feature type="transmembrane region" description="Helical" evidence="1">
    <location>
        <begin position="38"/>
        <end position="57"/>
    </location>
</feature>
<protein>
    <submittedName>
        <fullName evidence="2">Uncharacterized protein</fullName>
    </submittedName>
</protein>